<name>A0A7S4I235_9STRA</name>
<dbReference type="AlphaFoldDB" id="A0A7S4I235"/>
<sequence>MISTRWTAAAGNKPVRRHWILLVALAAMTVSAFLYFSPLFEVAGEVYDVENSVTSSLLESSMETRFAAPGAKPTVQRYAELKERVAAATTKIGKNYDSTYNKANVVRNATSWFTPRKICKDSCCAETVAVSLQPDDRQIINTLDGLDLADIRLQHYRNPPHIKFQGNILNETMLPCLQPGTIIQLENHMKILHYFFLKVRKKITVPYILMTTKSDGSSPLTKGPELATDNFLIRWYGTNPQESRRMPSDPKQKFAPLPLGLSKHYDQDKFLSQYLRMTNYTNPFLDKSRWTSLQGGWRSVTVGKDATTGQNETAGGNLTTGGNETVWRYVPGRNVTADDMFVKFGVNRLSKRRQVIVDGLCGDKRVPPGRASCGKSWINPHEIYAQASTYLFGVSPPGAGYDCYRTYELLLMGVIPIVEERHPLSDELFRDLPVVQVSNMFDASPTYSGRIVRAAQEYIESDEFRYGSFDKGWERLFLRYWRRRILRDAGREKDILMDEHGREYYQAWRYTPMNKEPVLCSKEENCRP</sequence>
<dbReference type="EMBL" id="HBKQ01009702">
    <property type="protein sequence ID" value="CAE2216172.1"/>
    <property type="molecule type" value="Transcribed_RNA"/>
</dbReference>
<evidence type="ECO:0000256" key="1">
    <source>
        <dbReference type="SAM" id="Phobius"/>
    </source>
</evidence>
<keyword evidence="1" id="KW-0812">Transmembrane</keyword>
<reference evidence="2" key="1">
    <citation type="submission" date="2021-01" db="EMBL/GenBank/DDBJ databases">
        <authorList>
            <person name="Corre E."/>
            <person name="Pelletier E."/>
            <person name="Niang G."/>
            <person name="Scheremetjew M."/>
            <person name="Finn R."/>
            <person name="Kale V."/>
            <person name="Holt S."/>
            <person name="Cochrane G."/>
            <person name="Meng A."/>
            <person name="Brown T."/>
            <person name="Cohen L."/>
        </authorList>
    </citation>
    <scope>NUCLEOTIDE SEQUENCE</scope>
    <source>
        <strain evidence="2">Isolate 1302-5</strain>
    </source>
</reference>
<evidence type="ECO:0000313" key="2">
    <source>
        <dbReference type="EMBL" id="CAE2216172.1"/>
    </source>
</evidence>
<gene>
    <name evidence="2" type="ORF">OAUR00152_LOCUS6528</name>
</gene>
<accession>A0A7S4I235</accession>
<organism evidence="2">
    <name type="scientific">Odontella aurita</name>
    <dbReference type="NCBI Taxonomy" id="265563"/>
    <lineage>
        <taxon>Eukaryota</taxon>
        <taxon>Sar</taxon>
        <taxon>Stramenopiles</taxon>
        <taxon>Ochrophyta</taxon>
        <taxon>Bacillariophyta</taxon>
        <taxon>Mediophyceae</taxon>
        <taxon>Biddulphiophycidae</taxon>
        <taxon>Eupodiscales</taxon>
        <taxon>Odontellaceae</taxon>
        <taxon>Odontella</taxon>
    </lineage>
</organism>
<keyword evidence="1" id="KW-0472">Membrane</keyword>
<protein>
    <submittedName>
        <fullName evidence="2">Uncharacterized protein</fullName>
    </submittedName>
</protein>
<keyword evidence="1" id="KW-1133">Transmembrane helix</keyword>
<proteinExistence type="predicted"/>
<feature type="transmembrane region" description="Helical" evidence="1">
    <location>
        <begin position="20"/>
        <end position="40"/>
    </location>
</feature>